<organism evidence="6 7">
    <name type="scientific">Strongyloides venezuelensis</name>
    <name type="common">Threadworm</name>
    <dbReference type="NCBI Taxonomy" id="75913"/>
    <lineage>
        <taxon>Eukaryota</taxon>
        <taxon>Metazoa</taxon>
        <taxon>Ecdysozoa</taxon>
        <taxon>Nematoda</taxon>
        <taxon>Chromadorea</taxon>
        <taxon>Rhabditida</taxon>
        <taxon>Tylenchina</taxon>
        <taxon>Panagrolaimomorpha</taxon>
        <taxon>Strongyloidoidea</taxon>
        <taxon>Strongyloididae</taxon>
        <taxon>Strongyloides</taxon>
    </lineage>
</organism>
<keyword evidence="4" id="KW-0472">Membrane</keyword>
<dbReference type="GO" id="GO:0016020">
    <property type="term" value="C:membrane"/>
    <property type="evidence" value="ECO:0007669"/>
    <property type="project" value="UniProtKB-SubCell"/>
</dbReference>
<dbReference type="Pfam" id="PF02485">
    <property type="entry name" value="Branch"/>
    <property type="match status" value="1"/>
</dbReference>
<evidence type="ECO:0000256" key="5">
    <source>
        <dbReference type="ARBA" id="ARBA00023180"/>
    </source>
</evidence>
<keyword evidence="3" id="KW-0808">Transferase</keyword>
<dbReference type="InterPro" id="IPR003406">
    <property type="entry name" value="Glyco_trans_14"/>
</dbReference>
<protein>
    <submittedName>
        <fullName evidence="7">Galactosyltransferase</fullName>
    </submittedName>
</protein>
<dbReference type="AlphaFoldDB" id="A0A0K0FQW2"/>
<proteinExistence type="predicted"/>
<name>A0A0K0FQW2_STRVS</name>
<reference evidence="6" key="1">
    <citation type="submission" date="2014-07" db="EMBL/GenBank/DDBJ databases">
        <authorList>
            <person name="Martin A.A"/>
            <person name="De Silva N."/>
        </authorList>
    </citation>
    <scope>NUCLEOTIDE SEQUENCE</scope>
</reference>
<keyword evidence="5" id="KW-0325">Glycoprotein</keyword>
<evidence type="ECO:0000256" key="2">
    <source>
        <dbReference type="ARBA" id="ARBA00022676"/>
    </source>
</evidence>
<evidence type="ECO:0000256" key="1">
    <source>
        <dbReference type="ARBA" id="ARBA00004606"/>
    </source>
</evidence>
<evidence type="ECO:0000256" key="4">
    <source>
        <dbReference type="ARBA" id="ARBA00023136"/>
    </source>
</evidence>
<keyword evidence="2" id="KW-0328">Glycosyltransferase</keyword>
<keyword evidence="6" id="KW-1185">Reference proteome</keyword>
<sequence length="656" mass="78028">MINCYLVAMYDAPRTTYCYTKTKRGSKKKYLLKGGTKERSTIFTLLMIKEKGVEFRLITINIFLFYEYPHQIYGSKYPTISVKSEILQWSRGTINLYKSNYTLNIFSLKNIENNFVNQSIYKIHIENITSDVIYFMNASKSYSTLNIHFDSNNLSLSDVFCIYCTLQQFIVNKSLHYVNFVAMPIDLESIRKKKEYVSEMCNNITVFSNEENCFLYFDSMVKMSIKNDKEIKKTDLNVLLKPFRNELDCKKLIKGDKAYIDEVKKKRLIYKYNILPMDCKSIYKRGFNKNKTLSNIEKKYSLAFASNVYKNYEIIELKLLSIYSPNNHYCYMVDFKSPHLYHQMILLGKCLPNVYVPRIQYQMKSNGENTSISHFQCMKRLLKTNFDYVFLLQNDEMPLKTNRELIEILETMNFAIDMHITIDEPIIKRRVNFKKSWKFKDLNIFLDGNCTENKLLLSLHFSGDIRKENATIMNQDIEFTNGLVTTGLPRDSVDYLVNKLNITTFLNQLNTNLYGNDELTWQTLLSSDILNVPGHVPKKYFMKYFPQQYYLSRLVAWIRTPEPCPTRSYHHNICSWGVETIKDLLNVKLYFLYRFREEFDYGAMMCFGEYLYNKTNFEEYKKPDLWFYYNSPFSIYKRLSLTNNISLVEDYKRWLY</sequence>
<dbReference type="Proteomes" id="UP000035680">
    <property type="component" value="Unassembled WGS sequence"/>
</dbReference>
<reference evidence="7" key="2">
    <citation type="submission" date="2015-08" db="UniProtKB">
        <authorList>
            <consortium name="WormBaseParasite"/>
        </authorList>
    </citation>
    <scope>IDENTIFICATION</scope>
</reference>
<evidence type="ECO:0000256" key="3">
    <source>
        <dbReference type="ARBA" id="ARBA00022679"/>
    </source>
</evidence>
<dbReference type="GO" id="GO:0016757">
    <property type="term" value="F:glycosyltransferase activity"/>
    <property type="evidence" value="ECO:0007669"/>
    <property type="project" value="UniProtKB-KW"/>
</dbReference>
<accession>A0A0K0FQW2</accession>
<evidence type="ECO:0000313" key="6">
    <source>
        <dbReference type="Proteomes" id="UP000035680"/>
    </source>
</evidence>
<dbReference type="PANTHER" id="PTHR46671:SF7">
    <property type="entry name" value="CORE-2_I-BRANCHING ENZYME"/>
    <property type="match status" value="1"/>
</dbReference>
<dbReference type="WBParaSite" id="SVE_1217500.1">
    <property type="protein sequence ID" value="SVE_1217500.1"/>
    <property type="gene ID" value="SVE_1217500"/>
</dbReference>
<dbReference type="STRING" id="75913.A0A0K0FQW2"/>
<evidence type="ECO:0000313" key="7">
    <source>
        <dbReference type="WBParaSite" id="SVE_1217500.1"/>
    </source>
</evidence>
<dbReference type="PANTHER" id="PTHR46671">
    <property type="entry name" value="PROTEIN CBG11221"/>
    <property type="match status" value="1"/>
</dbReference>
<comment type="subcellular location">
    <subcellularLocation>
        <location evidence="1">Membrane</location>
        <topology evidence="1">Single-pass type II membrane protein</topology>
    </subcellularLocation>
</comment>